<dbReference type="AlphaFoldDB" id="A0A8J3VLH6"/>
<sequence>MGRDGEKDAIDVKDPRWGFVRSDGWGSTGLSGRRKAGRRKAGRRKRWHARKKCAEEVRAVRGSCARRCPGSAARA</sequence>
<accession>A0A8J3VLH6</accession>
<keyword evidence="3" id="KW-1185">Reference proteome</keyword>
<name>A0A8J3VLH6_9ACTN</name>
<dbReference type="EMBL" id="BONY01000083">
    <property type="protein sequence ID" value="GIH10046.1"/>
    <property type="molecule type" value="Genomic_DNA"/>
</dbReference>
<evidence type="ECO:0000256" key="1">
    <source>
        <dbReference type="SAM" id="MobiDB-lite"/>
    </source>
</evidence>
<comment type="caution">
    <text evidence="2">The sequence shown here is derived from an EMBL/GenBank/DDBJ whole genome shotgun (WGS) entry which is preliminary data.</text>
</comment>
<evidence type="ECO:0000313" key="2">
    <source>
        <dbReference type="EMBL" id="GIH10046.1"/>
    </source>
</evidence>
<proteinExistence type="predicted"/>
<organism evidence="2 3">
    <name type="scientific">Rhizocola hellebori</name>
    <dbReference type="NCBI Taxonomy" id="1392758"/>
    <lineage>
        <taxon>Bacteria</taxon>
        <taxon>Bacillati</taxon>
        <taxon>Actinomycetota</taxon>
        <taxon>Actinomycetes</taxon>
        <taxon>Micromonosporales</taxon>
        <taxon>Micromonosporaceae</taxon>
        <taxon>Rhizocola</taxon>
    </lineage>
</organism>
<protein>
    <submittedName>
        <fullName evidence="2">Uncharacterized protein</fullName>
    </submittedName>
</protein>
<dbReference type="Proteomes" id="UP000612899">
    <property type="component" value="Unassembled WGS sequence"/>
</dbReference>
<evidence type="ECO:0000313" key="3">
    <source>
        <dbReference type="Proteomes" id="UP000612899"/>
    </source>
</evidence>
<feature type="compositionally biased region" description="Basic residues" evidence="1">
    <location>
        <begin position="32"/>
        <end position="46"/>
    </location>
</feature>
<gene>
    <name evidence="2" type="ORF">Rhe02_81130</name>
</gene>
<reference evidence="2" key="1">
    <citation type="submission" date="2021-01" db="EMBL/GenBank/DDBJ databases">
        <title>Whole genome shotgun sequence of Rhizocola hellebori NBRC 109834.</title>
        <authorList>
            <person name="Komaki H."/>
            <person name="Tamura T."/>
        </authorList>
    </citation>
    <scope>NUCLEOTIDE SEQUENCE</scope>
    <source>
        <strain evidence="2">NBRC 109834</strain>
    </source>
</reference>
<feature type="region of interest" description="Disordered" evidence="1">
    <location>
        <begin position="24"/>
        <end position="46"/>
    </location>
</feature>